<organism evidence="4 5">
    <name type="scientific">Aspergillus pseudoustus</name>
    <dbReference type="NCBI Taxonomy" id="1810923"/>
    <lineage>
        <taxon>Eukaryota</taxon>
        <taxon>Fungi</taxon>
        <taxon>Dikarya</taxon>
        <taxon>Ascomycota</taxon>
        <taxon>Pezizomycotina</taxon>
        <taxon>Eurotiomycetes</taxon>
        <taxon>Eurotiomycetidae</taxon>
        <taxon>Eurotiales</taxon>
        <taxon>Aspergillaceae</taxon>
        <taxon>Aspergillus</taxon>
        <taxon>Aspergillus subgen. Nidulantes</taxon>
    </lineage>
</organism>
<evidence type="ECO:0000313" key="4">
    <source>
        <dbReference type="EMBL" id="KAL2845018.1"/>
    </source>
</evidence>
<comment type="caution">
    <text evidence="4">The sequence shown here is derived from an EMBL/GenBank/DDBJ whole genome shotgun (WGS) entry which is preliminary data.</text>
</comment>
<dbReference type="EMBL" id="JBFXLU010000075">
    <property type="protein sequence ID" value="KAL2845018.1"/>
    <property type="molecule type" value="Genomic_DNA"/>
</dbReference>
<evidence type="ECO:0000256" key="3">
    <source>
        <dbReference type="ARBA" id="ARBA00022734"/>
    </source>
</evidence>
<keyword evidence="3" id="KW-0430">Lectin</keyword>
<evidence type="ECO:0000256" key="2">
    <source>
        <dbReference type="ARBA" id="ARBA00015560"/>
    </source>
</evidence>
<comment type="similarity">
    <text evidence="1">Belongs to the fungal fucose-specific lectin family.</text>
</comment>
<dbReference type="Gene3D" id="2.120.10.70">
    <property type="entry name" value="Fucose-specific lectin"/>
    <property type="match status" value="1"/>
</dbReference>
<keyword evidence="5" id="KW-1185">Reference proteome</keyword>
<evidence type="ECO:0000313" key="5">
    <source>
        <dbReference type="Proteomes" id="UP001610446"/>
    </source>
</evidence>
<reference evidence="4 5" key="1">
    <citation type="submission" date="2024-07" db="EMBL/GenBank/DDBJ databases">
        <title>Section-level genome sequencing and comparative genomics of Aspergillus sections Usti and Cavernicolus.</title>
        <authorList>
            <consortium name="Lawrence Berkeley National Laboratory"/>
            <person name="Nybo J.L."/>
            <person name="Vesth T.C."/>
            <person name="Theobald S."/>
            <person name="Frisvad J.C."/>
            <person name="Larsen T.O."/>
            <person name="Kjaerboelling I."/>
            <person name="Rothschild-Mancinelli K."/>
            <person name="Lyhne E.K."/>
            <person name="Kogle M.E."/>
            <person name="Barry K."/>
            <person name="Clum A."/>
            <person name="Na H."/>
            <person name="Ledsgaard L."/>
            <person name="Lin J."/>
            <person name="Lipzen A."/>
            <person name="Kuo A."/>
            <person name="Riley R."/>
            <person name="Mondo S."/>
            <person name="Labutti K."/>
            <person name="Haridas S."/>
            <person name="Pangalinan J."/>
            <person name="Salamov A.A."/>
            <person name="Simmons B.A."/>
            <person name="Magnuson J.K."/>
            <person name="Chen J."/>
            <person name="Drula E."/>
            <person name="Henrissat B."/>
            <person name="Wiebenga A."/>
            <person name="Lubbers R.J."/>
            <person name="Gomes A.C."/>
            <person name="Makela M.R."/>
            <person name="Stajich J."/>
            <person name="Grigoriev I.V."/>
            <person name="Mortensen U.H."/>
            <person name="De Vries R.P."/>
            <person name="Baker S.E."/>
            <person name="Andersen M.R."/>
        </authorList>
    </citation>
    <scope>NUCLEOTIDE SEQUENCE [LARGE SCALE GENOMIC DNA]</scope>
    <source>
        <strain evidence="4 5">CBS 123904</strain>
    </source>
</reference>
<gene>
    <name evidence="4" type="ORF">BJY01DRAFT_247840</name>
</gene>
<protein>
    <recommendedName>
        <fullName evidence="2">Fucose-specific lectin</fullName>
    </recommendedName>
</protein>
<sequence length="307" mass="34785">MDNVGAEQIRFRCAISAINREDNIRVFSQDTSGGIREATCEKGRWNGGTDDDVIAYGILGTPIAALQKKTDEMTHVFFIGEGNVVREMCRDENRESWREGEINKMNIRVAPYSMMCACFVEGHNQQGMRLYVQMMDNSIQEFGCDDSRLGWLQMSKIGRALPGTGLACACTPGRDMCIRLFCQNEDMDIVEHCSRDGHTFKTGTLHIKKANPRTDLTAIMCGDTETQVYYVDRENRVREMCTTNDKWQQGDFDQPCVPGSQVAAVSWGPRRECHICVYFQGGYQVTAITEWKYHGRWEEGQRGLPPA</sequence>
<dbReference type="Pfam" id="PF07938">
    <property type="entry name" value="Fungal_lectin"/>
    <property type="match status" value="1"/>
</dbReference>
<dbReference type="Proteomes" id="UP001610446">
    <property type="component" value="Unassembled WGS sequence"/>
</dbReference>
<dbReference type="InterPro" id="IPR012475">
    <property type="entry name" value="Fungal_lectin"/>
</dbReference>
<dbReference type="SUPFAM" id="SSF89372">
    <property type="entry name" value="Fucose-specific lectin"/>
    <property type="match status" value="2"/>
</dbReference>
<evidence type="ECO:0000256" key="1">
    <source>
        <dbReference type="ARBA" id="ARBA00009042"/>
    </source>
</evidence>
<accession>A0ABR4JY92</accession>
<name>A0ABR4JY92_9EURO</name>
<proteinExistence type="inferred from homology"/>